<dbReference type="Pfam" id="PF00027">
    <property type="entry name" value="cNMP_binding"/>
    <property type="match status" value="1"/>
</dbReference>
<name>A0ABU0ATS3_9FIRM</name>
<dbReference type="Pfam" id="PF13545">
    <property type="entry name" value="HTH_Crp_2"/>
    <property type="match status" value="1"/>
</dbReference>
<feature type="domain" description="Cyclic nucleotide-binding" evidence="4">
    <location>
        <begin position="11"/>
        <end position="108"/>
    </location>
</feature>
<dbReference type="SUPFAM" id="SSF51206">
    <property type="entry name" value="cAMP-binding domain-like"/>
    <property type="match status" value="1"/>
</dbReference>
<evidence type="ECO:0000256" key="3">
    <source>
        <dbReference type="ARBA" id="ARBA00023163"/>
    </source>
</evidence>
<evidence type="ECO:0000313" key="7">
    <source>
        <dbReference type="Proteomes" id="UP001236559"/>
    </source>
</evidence>
<accession>A0ABU0ATS3</accession>
<dbReference type="PROSITE" id="PS51063">
    <property type="entry name" value="HTH_CRP_2"/>
    <property type="match status" value="1"/>
</dbReference>
<dbReference type="Proteomes" id="UP001236559">
    <property type="component" value="Unassembled WGS sequence"/>
</dbReference>
<proteinExistence type="predicted"/>
<dbReference type="PROSITE" id="PS50042">
    <property type="entry name" value="CNMP_BINDING_3"/>
    <property type="match status" value="1"/>
</dbReference>
<evidence type="ECO:0000256" key="2">
    <source>
        <dbReference type="ARBA" id="ARBA00023125"/>
    </source>
</evidence>
<dbReference type="InterPro" id="IPR012318">
    <property type="entry name" value="HTH_CRP"/>
</dbReference>
<comment type="caution">
    <text evidence="6">The sequence shown here is derived from an EMBL/GenBank/DDBJ whole genome shotgun (WGS) entry which is preliminary data.</text>
</comment>
<evidence type="ECO:0000259" key="4">
    <source>
        <dbReference type="PROSITE" id="PS50042"/>
    </source>
</evidence>
<evidence type="ECO:0000313" key="6">
    <source>
        <dbReference type="EMBL" id="MDQ0274395.1"/>
    </source>
</evidence>
<reference evidence="6 7" key="1">
    <citation type="submission" date="2023-07" db="EMBL/GenBank/DDBJ databases">
        <title>Genomic Encyclopedia of Type Strains, Phase IV (KMG-IV): sequencing the most valuable type-strain genomes for metagenomic binning, comparative biology and taxonomic classification.</title>
        <authorList>
            <person name="Goeker M."/>
        </authorList>
    </citation>
    <scope>NUCLEOTIDE SEQUENCE [LARGE SCALE GENOMIC DNA]</scope>
    <source>
        <strain evidence="6 7">DSM 22616</strain>
    </source>
</reference>
<keyword evidence="3" id="KW-0804">Transcription</keyword>
<organism evidence="6 7">
    <name type="scientific">Peptoniphilus koenoeneniae</name>
    <dbReference type="NCBI Taxonomy" id="507751"/>
    <lineage>
        <taxon>Bacteria</taxon>
        <taxon>Bacillati</taxon>
        <taxon>Bacillota</taxon>
        <taxon>Tissierellia</taxon>
        <taxon>Tissierellales</taxon>
        <taxon>Peptoniphilaceae</taxon>
        <taxon>Peptoniphilus</taxon>
    </lineage>
</organism>
<keyword evidence="7" id="KW-1185">Reference proteome</keyword>
<evidence type="ECO:0000256" key="1">
    <source>
        <dbReference type="ARBA" id="ARBA00023015"/>
    </source>
</evidence>
<dbReference type="InterPro" id="IPR014710">
    <property type="entry name" value="RmlC-like_jellyroll"/>
</dbReference>
<gene>
    <name evidence="6" type="ORF">J2S72_000403</name>
</gene>
<keyword evidence="1" id="KW-0805">Transcription regulation</keyword>
<keyword evidence="2" id="KW-0238">DNA-binding</keyword>
<dbReference type="Gene3D" id="2.60.120.10">
    <property type="entry name" value="Jelly Rolls"/>
    <property type="match status" value="1"/>
</dbReference>
<dbReference type="InterPro" id="IPR018490">
    <property type="entry name" value="cNMP-bd_dom_sf"/>
</dbReference>
<feature type="domain" description="HTH crp-type" evidence="5">
    <location>
        <begin position="151"/>
        <end position="217"/>
    </location>
</feature>
<dbReference type="EMBL" id="JAUSTN010000002">
    <property type="protein sequence ID" value="MDQ0274395.1"/>
    <property type="molecule type" value="Genomic_DNA"/>
</dbReference>
<dbReference type="CDD" id="cd00038">
    <property type="entry name" value="CAP_ED"/>
    <property type="match status" value="1"/>
</dbReference>
<dbReference type="SUPFAM" id="SSF46785">
    <property type="entry name" value="Winged helix' DNA-binding domain"/>
    <property type="match status" value="1"/>
</dbReference>
<dbReference type="InterPro" id="IPR036390">
    <property type="entry name" value="WH_DNA-bd_sf"/>
</dbReference>
<dbReference type="InterPro" id="IPR000595">
    <property type="entry name" value="cNMP-bd_dom"/>
</dbReference>
<sequence>MNDDLLKKSILFKDMTDTERNECLLTLNAHRKSYKKGNAILHAGDLTDQMGMVLSGSVTIESNDMWGNRTILSHVGSGQFFAETYALLTEEVMLVDVMANENCQILFIHIGDLISNMQNAVWSHKLYRNLLMISSLKNLTLSGRSFHTAPKSARGRILAYLNTVSLQKRSTEFDIPFDRQQLANYLNLERTNMSKELTRMRREGIIECRKNHFNLLK</sequence>
<protein>
    <submittedName>
        <fullName evidence="6">CRP-like cAMP-binding protein</fullName>
    </submittedName>
</protein>
<evidence type="ECO:0000259" key="5">
    <source>
        <dbReference type="PROSITE" id="PS51063"/>
    </source>
</evidence>
<dbReference type="RefSeq" id="WP_307494893.1">
    <property type="nucleotide sequence ID" value="NZ_JAUSTN010000002.1"/>
</dbReference>